<evidence type="ECO:0000256" key="1">
    <source>
        <dbReference type="SAM" id="Phobius"/>
    </source>
</evidence>
<keyword evidence="1" id="KW-0472">Membrane</keyword>
<protein>
    <submittedName>
        <fullName evidence="2">Uncharacterized protein</fullName>
    </submittedName>
</protein>
<keyword evidence="1" id="KW-1133">Transmembrane helix</keyword>
<keyword evidence="1" id="KW-0812">Transmembrane</keyword>
<accession>A0AAD7NA47</accession>
<dbReference type="Proteomes" id="UP001215598">
    <property type="component" value="Unassembled WGS sequence"/>
</dbReference>
<keyword evidence="3" id="KW-1185">Reference proteome</keyword>
<reference evidence="2" key="1">
    <citation type="submission" date="2023-03" db="EMBL/GenBank/DDBJ databases">
        <title>Massive genome expansion in bonnet fungi (Mycena s.s.) driven by repeated elements and novel gene families across ecological guilds.</title>
        <authorList>
            <consortium name="Lawrence Berkeley National Laboratory"/>
            <person name="Harder C.B."/>
            <person name="Miyauchi S."/>
            <person name="Viragh M."/>
            <person name="Kuo A."/>
            <person name="Thoen E."/>
            <person name="Andreopoulos B."/>
            <person name="Lu D."/>
            <person name="Skrede I."/>
            <person name="Drula E."/>
            <person name="Henrissat B."/>
            <person name="Morin E."/>
            <person name="Kohler A."/>
            <person name="Barry K."/>
            <person name="LaButti K."/>
            <person name="Morin E."/>
            <person name="Salamov A."/>
            <person name="Lipzen A."/>
            <person name="Mereny Z."/>
            <person name="Hegedus B."/>
            <person name="Baldrian P."/>
            <person name="Stursova M."/>
            <person name="Weitz H."/>
            <person name="Taylor A."/>
            <person name="Grigoriev I.V."/>
            <person name="Nagy L.G."/>
            <person name="Martin F."/>
            <person name="Kauserud H."/>
        </authorList>
    </citation>
    <scope>NUCLEOTIDE SEQUENCE</scope>
    <source>
        <strain evidence="2">CBHHK182m</strain>
    </source>
</reference>
<comment type="caution">
    <text evidence="2">The sequence shown here is derived from an EMBL/GenBank/DDBJ whole genome shotgun (WGS) entry which is preliminary data.</text>
</comment>
<evidence type="ECO:0000313" key="2">
    <source>
        <dbReference type="EMBL" id="KAJ7751084.1"/>
    </source>
</evidence>
<proteinExistence type="predicted"/>
<name>A0AAD7NA47_9AGAR</name>
<dbReference type="EMBL" id="JARKIB010000063">
    <property type="protein sequence ID" value="KAJ7751084.1"/>
    <property type="molecule type" value="Genomic_DNA"/>
</dbReference>
<sequence length="184" mass="21136">MTTNCLQPVVLECTSLLNRCTTGTFLALLIALIVLVVLRFGRPTSFEQIRHWIRLCRLRLALREVYYDIPPTLDQLRSLPPLARVAALAEFRDPDPYVKEGPGALYVVALAANDTVEQYRCGLITAHDFLAQLRVKVGHAHNLPVRRRKYRKCDVGQTHFWLYCFYPEKRDRGRTNVPYGLPRG</sequence>
<organism evidence="2 3">
    <name type="scientific">Mycena metata</name>
    <dbReference type="NCBI Taxonomy" id="1033252"/>
    <lineage>
        <taxon>Eukaryota</taxon>
        <taxon>Fungi</taxon>
        <taxon>Dikarya</taxon>
        <taxon>Basidiomycota</taxon>
        <taxon>Agaricomycotina</taxon>
        <taxon>Agaricomycetes</taxon>
        <taxon>Agaricomycetidae</taxon>
        <taxon>Agaricales</taxon>
        <taxon>Marasmiineae</taxon>
        <taxon>Mycenaceae</taxon>
        <taxon>Mycena</taxon>
    </lineage>
</organism>
<gene>
    <name evidence="2" type="ORF">B0H16DRAFT_839281</name>
</gene>
<evidence type="ECO:0000313" key="3">
    <source>
        <dbReference type="Proteomes" id="UP001215598"/>
    </source>
</evidence>
<dbReference type="AlphaFoldDB" id="A0AAD7NA47"/>
<feature type="transmembrane region" description="Helical" evidence="1">
    <location>
        <begin position="24"/>
        <end position="41"/>
    </location>
</feature>